<evidence type="ECO:0000313" key="3">
    <source>
        <dbReference type="Proteomes" id="UP000502409"/>
    </source>
</evidence>
<keyword evidence="3" id="KW-1185">Reference proteome</keyword>
<dbReference type="RefSeq" id="YP_010107571.1">
    <property type="nucleotide sequence ID" value="NC_055842.1"/>
</dbReference>
<reference evidence="2 3" key="1">
    <citation type="submission" date="2020-04" db="EMBL/GenBank/DDBJ databases">
        <authorList>
            <person name="Angtuaco S.E."/>
            <person name="Chung R.C."/>
            <person name="Hung A.H."/>
            <person name="Eghdamian A."/>
            <person name="Zhu L."/>
            <person name="Shaffer C.D."/>
            <person name="Weston-Hafer K.A."/>
            <person name="Garlena R.A."/>
            <person name="Russell D.A."/>
            <person name="Pope W.H."/>
            <person name="Jacobs-Sera D."/>
            <person name="Hatfull G.F."/>
        </authorList>
    </citation>
    <scope>NUCLEOTIDE SEQUENCE [LARGE SCALE GENOMIC DNA]</scope>
</reference>
<dbReference type="EMBL" id="MT310865">
    <property type="protein sequence ID" value="QJD50920.1"/>
    <property type="molecule type" value="Genomic_DNA"/>
</dbReference>
<accession>A0A6M3T0B1</accession>
<evidence type="ECO:0000256" key="1">
    <source>
        <dbReference type="SAM" id="Phobius"/>
    </source>
</evidence>
<name>A0A6M3T0B1_9CAUD</name>
<keyword evidence="1" id="KW-1133">Transmembrane helix</keyword>
<dbReference type="KEGG" id="vg:65125711"/>
<proteinExistence type="predicted"/>
<keyword evidence="1" id="KW-0812">Transmembrane</keyword>
<gene>
    <name evidence="2" type="primary">209</name>
    <name evidence="2" type="ORF">SEA_BMOC_209</name>
</gene>
<sequence length="67" mass="7363">MFDSDSVKVGILVLLGFLGFVFAITGGIVADKYMDNQRVSECISAGKIWAEDSCVNNVNELRYVDND</sequence>
<feature type="transmembrane region" description="Helical" evidence="1">
    <location>
        <begin position="6"/>
        <end position="30"/>
    </location>
</feature>
<dbReference type="GeneID" id="65125711"/>
<evidence type="ECO:0000313" key="2">
    <source>
        <dbReference type="EMBL" id="QJD50920.1"/>
    </source>
</evidence>
<dbReference type="Proteomes" id="UP000502409">
    <property type="component" value="Genome"/>
</dbReference>
<organism evidence="2 3">
    <name type="scientific">Streptomyces phage Bmoc</name>
    <dbReference type="NCBI Taxonomy" id="2725629"/>
    <lineage>
        <taxon>Viruses</taxon>
        <taxon>Duplodnaviria</taxon>
        <taxon>Heunggongvirae</taxon>
        <taxon>Uroviricota</taxon>
        <taxon>Caudoviricetes</taxon>
        <taxon>Stanwilliamsviridae</taxon>
        <taxon>Boydwoodruffvirinae</taxon>
        <taxon>Samistivirus</taxon>
        <taxon>Samistivirus bmoc</taxon>
    </lineage>
</organism>
<protein>
    <submittedName>
        <fullName evidence="2">Membrane protein</fullName>
    </submittedName>
</protein>
<keyword evidence="1" id="KW-0472">Membrane</keyword>